<evidence type="ECO:0008006" key="4">
    <source>
        <dbReference type="Google" id="ProtNLM"/>
    </source>
</evidence>
<dbReference type="InterPro" id="IPR045391">
    <property type="entry name" value="DUF6520"/>
</dbReference>
<feature type="chain" id="PRO_5011588836" description="Secreted protein" evidence="1">
    <location>
        <begin position="34"/>
        <end position="93"/>
    </location>
</feature>
<dbReference type="Pfam" id="PF20130">
    <property type="entry name" value="DUF6520"/>
    <property type="match status" value="1"/>
</dbReference>
<evidence type="ECO:0000256" key="1">
    <source>
        <dbReference type="SAM" id="SignalP"/>
    </source>
</evidence>
<proteinExistence type="predicted"/>
<keyword evidence="3" id="KW-1185">Reference proteome</keyword>
<name>A0A1I0SP43_9SPHI</name>
<accession>A0A1I0SP43</accession>
<dbReference type="AlphaFoldDB" id="A0A1I0SP43"/>
<dbReference type="EMBL" id="FOJM01000002">
    <property type="protein sequence ID" value="SFA41291.1"/>
    <property type="molecule type" value="Genomic_DNA"/>
</dbReference>
<gene>
    <name evidence="2" type="ORF">SAMN04488511_102291</name>
</gene>
<organism evidence="2 3">
    <name type="scientific">Pedobacter suwonensis</name>
    <dbReference type="NCBI Taxonomy" id="332999"/>
    <lineage>
        <taxon>Bacteria</taxon>
        <taxon>Pseudomonadati</taxon>
        <taxon>Bacteroidota</taxon>
        <taxon>Sphingobacteriia</taxon>
        <taxon>Sphingobacteriales</taxon>
        <taxon>Sphingobacteriaceae</taxon>
        <taxon>Pedobacter</taxon>
    </lineage>
</organism>
<keyword evidence="1" id="KW-0732">Signal</keyword>
<feature type="signal peptide" evidence="1">
    <location>
        <begin position="1"/>
        <end position="33"/>
    </location>
</feature>
<dbReference type="STRING" id="332999.SAMN04488511_102291"/>
<sequence length="93" mass="10188">MFFDVIKHSFPMKRIKLNFAAMAFLLGTGVAVASTAQTANAKWHFDGSKYVEVTGNYSCESSADQCTRTYPAGQNPNLNPDGYISQELGIFAQ</sequence>
<reference evidence="3" key="1">
    <citation type="submission" date="2016-10" db="EMBL/GenBank/DDBJ databases">
        <authorList>
            <person name="Varghese N."/>
            <person name="Submissions S."/>
        </authorList>
    </citation>
    <scope>NUCLEOTIDE SEQUENCE [LARGE SCALE GENOMIC DNA]</scope>
    <source>
        <strain evidence="3">DSM 18130</strain>
    </source>
</reference>
<protein>
    <recommendedName>
        <fullName evidence="4">Secreted protein</fullName>
    </recommendedName>
</protein>
<dbReference type="Proteomes" id="UP000198836">
    <property type="component" value="Unassembled WGS sequence"/>
</dbReference>
<evidence type="ECO:0000313" key="2">
    <source>
        <dbReference type="EMBL" id="SFA41291.1"/>
    </source>
</evidence>
<evidence type="ECO:0000313" key="3">
    <source>
        <dbReference type="Proteomes" id="UP000198836"/>
    </source>
</evidence>